<dbReference type="InterPro" id="IPR035926">
    <property type="entry name" value="NusB-like_sf"/>
</dbReference>
<feature type="domain" description="NusB/RsmB/TIM44" evidence="2">
    <location>
        <begin position="30"/>
        <end position="139"/>
    </location>
</feature>
<dbReference type="AlphaFoldDB" id="A0A502M3A7"/>
<dbReference type="InterPro" id="IPR006027">
    <property type="entry name" value="NusB_RsmB_TIM44"/>
</dbReference>
<dbReference type="GO" id="GO:0006355">
    <property type="term" value="P:regulation of DNA-templated transcription"/>
    <property type="evidence" value="ECO:0007669"/>
    <property type="project" value="InterPro"/>
</dbReference>
<dbReference type="GO" id="GO:0003723">
    <property type="term" value="F:RNA binding"/>
    <property type="evidence" value="ECO:0007669"/>
    <property type="project" value="UniProtKB-KW"/>
</dbReference>
<protein>
    <submittedName>
        <fullName evidence="3">Transcription antitermination protein NusB</fullName>
    </submittedName>
</protein>
<dbReference type="Proteomes" id="UP000317904">
    <property type="component" value="Unassembled WGS sequence"/>
</dbReference>
<dbReference type="RefSeq" id="WP_140701311.1">
    <property type="nucleotide sequence ID" value="NZ_VFSY01000029.1"/>
</dbReference>
<accession>A0A502M3A7</accession>
<evidence type="ECO:0000313" key="3">
    <source>
        <dbReference type="EMBL" id="TPI01139.1"/>
    </source>
</evidence>
<reference evidence="3 4" key="1">
    <citation type="submission" date="2019-06" db="EMBL/GenBank/DDBJ databases">
        <title>A comparative genomics study of ostrich specific Mycoplasmas.</title>
        <authorList>
            <person name="Botes A."/>
            <person name="Nel T."/>
        </authorList>
    </citation>
    <scope>NUCLEOTIDE SEQUENCE [LARGE SCALE GENOMIC DNA]</scope>
    <source>
        <strain evidence="3 4">Ms01</strain>
    </source>
</reference>
<gene>
    <name evidence="3" type="ORF">FJM01_02900</name>
</gene>
<comment type="caution">
    <text evidence="3">The sequence shown here is derived from an EMBL/GenBank/DDBJ whole genome shotgun (WGS) entry which is preliminary data.</text>
</comment>
<dbReference type="Gene3D" id="1.10.940.10">
    <property type="entry name" value="NusB-like"/>
    <property type="match status" value="1"/>
</dbReference>
<dbReference type="Pfam" id="PF01029">
    <property type="entry name" value="NusB"/>
    <property type="match status" value="1"/>
</dbReference>
<keyword evidence="1" id="KW-0694">RNA-binding</keyword>
<evidence type="ECO:0000259" key="2">
    <source>
        <dbReference type="Pfam" id="PF01029"/>
    </source>
</evidence>
<name>A0A502M3A7_9MOLU</name>
<evidence type="ECO:0000256" key="1">
    <source>
        <dbReference type="ARBA" id="ARBA00022884"/>
    </source>
</evidence>
<organism evidence="3 4">
    <name type="scientific">Mycoplasma struthionis</name>
    <dbReference type="NCBI Taxonomy" id="538220"/>
    <lineage>
        <taxon>Bacteria</taxon>
        <taxon>Bacillati</taxon>
        <taxon>Mycoplasmatota</taxon>
        <taxon>Mollicutes</taxon>
        <taxon>Mycoplasmataceae</taxon>
        <taxon>Mycoplasma</taxon>
    </lineage>
</organism>
<dbReference type="SUPFAM" id="SSF48013">
    <property type="entry name" value="NusB-like"/>
    <property type="match status" value="1"/>
</dbReference>
<proteinExistence type="predicted"/>
<sequence>MDQNNKTEINKNKIRFLYKALKFRINIITIIYQAELFNEKIDSNEIFKNQDLSASELKVIEEIALDYDRFIKVSKSLISAEWEWERISPLTRAIIIYGEYEMLHNDKLVVINEMVKITKNYVPNNDYKFVNKVLDMFAKKINK</sequence>
<evidence type="ECO:0000313" key="4">
    <source>
        <dbReference type="Proteomes" id="UP000317904"/>
    </source>
</evidence>
<dbReference type="EMBL" id="VFSY01000029">
    <property type="protein sequence ID" value="TPI01139.1"/>
    <property type="molecule type" value="Genomic_DNA"/>
</dbReference>